<organism evidence="2">
    <name type="scientific">marine sediment metagenome</name>
    <dbReference type="NCBI Taxonomy" id="412755"/>
    <lineage>
        <taxon>unclassified sequences</taxon>
        <taxon>metagenomes</taxon>
        <taxon>ecological metagenomes</taxon>
    </lineage>
</organism>
<keyword evidence="1" id="KW-1133">Transmembrane helix</keyword>
<gene>
    <name evidence="2" type="ORF">LCGC14_0962490</name>
</gene>
<comment type="caution">
    <text evidence="2">The sequence shown here is derived from an EMBL/GenBank/DDBJ whole genome shotgun (WGS) entry which is preliminary data.</text>
</comment>
<proteinExistence type="predicted"/>
<evidence type="ECO:0000313" key="2">
    <source>
        <dbReference type="EMBL" id="KKN17776.1"/>
    </source>
</evidence>
<name>A0A0F9QXB1_9ZZZZ</name>
<sequence>MKISEILFIIILYLFQSVAEVSEIFNFILVFFGIILLIIILVYILLTAKQE</sequence>
<reference evidence="2" key="1">
    <citation type="journal article" date="2015" name="Nature">
        <title>Complex archaea that bridge the gap between prokaryotes and eukaryotes.</title>
        <authorList>
            <person name="Spang A."/>
            <person name="Saw J.H."/>
            <person name="Jorgensen S.L."/>
            <person name="Zaremba-Niedzwiedzka K."/>
            <person name="Martijn J."/>
            <person name="Lind A.E."/>
            <person name="van Eijk R."/>
            <person name="Schleper C."/>
            <person name="Guy L."/>
            <person name="Ettema T.J."/>
        </authorList>
    </citation>
    <scope>NUCLEOTIDE SEQUENCE</scope>
</reference>
<keyword evidence="1" id="KW-0812">Transmembrane</keyword>
<dbReference type="EMBL" id="LAZR01003490">
    <property type="protein sequence ID" value="KKN17776.1"/>
    <property type="molecule type" value="Genomic_DNA"/>
</dbReference>
<feature type="transmembrane region" description="Helical" evidence="1">
    <location>
        <begin position="29"/>
        <end position="48"/>
    </location>
</feature>
<evidence type="ECO:0000256" key="1">
    <source>
        <dbReference type="SAM" id="Phobius"/>
    </source>
</evidence>
<keyword evidence="1" id="KW-0472">Membrane</keyword>
<accession>A0A0F9QXB1</accession>
<dbReference type="AlphaFoldDB" id="A0A0F9QXB1"/>
<protein>
    <submittedName>
        <fullName evidence="2">Uncharacterized protein</fullName>
    </submittedName>
</protein>